<dbReference type="OrthoDB" id="28335at2759"/>
<evidence type="ECO:0000259" key="7">
    <source>
        <dbReference type="Pfam" id="PF04719"/>
    </source>
</evidence>
<sequence>MDHFTPEQFERYEAYRRSAFPKQSIRKMIQQTTNYTASQPVAQVVAGFAKVFVGEMVEKARAVQASWGEPPETPLSPEHLREAYRIYQQETGAIGAARVHKGKKLFVR</sequence>
<accession>A0A0C9UW56</accession>
<dbReference type="CDD" id="cd08048">
    <property type="entry name" value="HFD_TAF11"/>
    <property type="match status" value="1"/>
</dbReference>
<keyword evidence="5" id="KW-0539">Nucleus</keyword>
<dbReference type="SUPFAM" id="SSF47113">
    <property type="entry name" value="Histone-fold"/>
    <property type="match status" value="1"/>
</dbReference>
<keyword evidence="9" id="KW-1185">Reference proteome</keyword>
<gene>
    <name evidence="8" type="ORF">M422DRAFT_163400</name>
</gene>
<dbReference type="EMBL" id="KN837100">
    <property type="protein sequence ID" value="KIJ47908.1"/>
    <property type="molecule type" value="Genomic_DNA"/>
</dbReference>
<dbReference type="PANTHER" id="PTHR13218">
    <property type="entry name" value="TRANSCRIPTION INITIATION FACTOR TFIID SUBUNIT 11-RELATED"/>
    <property type="match status" value="1"/>
</dbReference>
<dbReference type="GO" id="GO:0016251">
    <property type="term" value="F:RNA polymerase II general transcription initiation factor activity"/>
    <property type="evidence" value="ECO:0007669"/>
    <property type="project" value="TreeGrafter"/>
</dbReference>
<dbReference type="GO" id="GO:0051123">
    <property type="term" value="P:RNA polymerase II preinitiation complex assembly"/>
    <property type="evidence" value="ECO:0007669"/>
    <property type="project" value="InterPro"/>
</dbReference>
<evidence type="ECO:0000256" key="2">
    <source>
        <dbReference type="ARBA" id="ARBA00009788"/>
    </source>
</evidence>
<comment type="subcellular location">
    <subcellularLocation>
        <location evidence="1">Nucleus</location>
    </subcellularLocation>
</comment>
<evidence type="ECO:0000256" key="5">
    <source>
        <dbReference type="ARBA" id="ARBA00023242"/>
    </source>
</evidence>
<evidence type="ECO:0000256" key="3">
    <source>
        <dbReference type="ARBA" id="ARBA00023015"/>
    </source>
</evidence>
<evidence type="ECO:0000256" key="1">
    <source>
        <dbReference type="ARBA" id="ARBA00004123"/>
    </source>
</evidence>
<reference evidence="8 9" key="1">
    <citation type="submission" date="2014-06" db="EMBL/GenBank/DDBJ databases">
        <title>Evolutionary Origins and Diversification of the Mycorrhizal Mutualists.</title>
        <authorList>
            <consortium name="DOE Joint Genome Institute"/>
            <consortium name="Mycorrhizal Genomics Consortium"/>
            <person name="Kohler A."/>
            <person name="Kuo A."/>
            <person name="Nagy L.G."/>
            <person name="Floudas D."/>
            <person name="Copeland A."/>
            <person name="Barry K.W."/>
            <person name="Cichocki N."/>
            <person name="Veneault-Fourrey C."/>
            <person name="LaButti K."/>
            <person name="Lindquist E.A."/>
            <person name="Lipzen A."/>
            <person name="Lundell T."/>
            <person name="Morin E."/>
            <person name="Murat C."/>
            <person name="Riley R."/>
            <person name="Ohm R."/>
            <person name="Sun H."/>
            <person name="Tunlid A."/>
            <person name="Henrissat B."/>
            <person name="Grigoriev I.V."/>
            <person name="Hibbett D.S."/>
            <person name="Martin F."/>
        </authorList>
    </citation>
    <scope>NUCLEOTIDE SEQUENCE [LARGE SCALE GENOMIC DNA]</scope>
    <source>
        <strain evidence="8 9">SS14</strain>
    </source>
</reference>
<proteinExistence type="inferred from homology"/>
<dbReference type="FunFam" id="1.10.20.10:FF:000061">
    <property type="entry name" value="TFIID subunit"/>
    <property type="match status" value="1"/>
</dbReference>
<keyword evidence="4" id="KW-0804">Transcription</keyword>
<evidence type="ECO:0000313" key="8">
    <source>
        <dbReference type="EMBL" id="KIJ47908.1"/>
    </source>
</evidence>
<evidence type="ECO:0000256" key="4">
    <source>
        <dbReference type="ARBA" id="ARBA00023163"/>
    </source>
</evidence>
<comment type="similarity">
    <text evidence="2">Belongs to the TAF11 family.</text>
</comment>
<dbReference type="InterPro" id="IPR006809">
    <property type="entry name" value="TAFII28_dom"/>
</dbReference>
<keyword evidence="3" id="KW-0805">Transcription regulation</keyword>
<dbReference type="PANTHER" id="PTHR13218:SF8">
    <property type="entry name" value="TRANSCRIPTION INITIATION FACTOR TFIID SUBUNIT 11"/>
    <property type="match status" value="1"/>
</dbReference>
<evidence type="ECO:0000313" key="9">
    <source>
        <dbReference type="Proteomes" id="UP000054279"/>
    </source>
</evidence>
<dbReference type="GO" id="GO:0005669">
    <property type="term" value="C:transcription factor TFIID complex"/>
    <property type="evidence" value="ECO:0007669"/>
    <property type="project" value="InterPro"/>
</dbReference>
<name>A0A0C9UW56_SPHS4</name>
<dbReference type="InterPro" id="IPR045127">
    <property type="entry name" value="TAF11-like"/>
</dbReference>
<dbReference type="InterPro" id="IPR009072">
    <property type="entry name" value="Histone-fold"/>
</dbReference>
<dbReference type="Pfam" id="PF04719">
    <property type="entry name" value="TAFII28"/>
    <property type="match status" value="1"/>
</dbReference>
<dbReference type="Gene3D" id="1.10.20.10">
    <property type="entry name" value="Histone, subunit A"/>
    <property type="match status" value="1"/>
</dbReference>
<dbReference type="HOGENOM" id="CLU_088696_2_2_1"/>
<dbReference type="Proteomes" id="UP000054279">
    <property type="component" value="Unassembled WGS sequence"/>
</dbReference>
<feature type="domain" description="TAFII28-like protein" evidence="7">
    <location>
        <begin position="1"/>
        <end position="85"/>
    </location>
</feature>
<organism evidence="8 9">
    <name type="scientific">Sphaerobolus stellatus (strain SS14)</name>
    <dbReference type="NCBI Taxonomy" id="990650"/>
    <lineage>
        <taxon>Eukaryota</taxon>
        <taxon>Fungi</taxon>
        <taxon>Dikarya</taxon>
        <taxon>Basidiomycota</taxon>
        <taxon>Agaricomycotina</taxon>
        <taxon>Agaricomycetes</taxon>
        <taxon>Phallomycetidae</taxon>
        <taxon>Geastrales</taxon>
        <taxon>Sphaerobolaceae</taxon>
        <taxon>Sphaerobolus</taxon>
    </lineage>
</organism>
<protein>
    <recommendedName>
        <fullName evidence="6">Transcription initiation factor TFIID subunit 11</fullName>
    </recommendedName>
</protein>
<dbReference type="GO" id="GO:0046982">
    <property type="term" value="F:protein heterodimerization activity"/>
    <property type="evidence" value="ECO:0007669"/>
    <property type="project" value="InterPro"/>
</dbReference>
<evidence type="ECO:0000256" key="6">
    <source>
        <dbReference type="ARBA" id="ARBA00072882"/>
    </source>
</evidence>
<dbReference type="AlphaFoldDB" id="A0A0C9UW56"/>